<accession>A0A6J5L4X7</accession>
<dbReference type="EMBL" id="LR796230">
    <property type="protein sequence ID" value="CAB4128296.1"/>
    <property type="molecule type" value="Genomic_DNA"/>
</dbReference>
<protein>
    <submittedName>
        <fullName evidence="1">Uncharacterized protein</fullName>
    </submittedName>
</protein>
<organism evidence="1">
    <name type="scientific">uncultured Caudovirales phage</name>
    <dbReference type="NCBI Taxonomy" id="2100421"/>
    <lineage>
        <taxon>Viruses</taxon>
        <taxon>Duplodnaviria</taxon>
        <taxon>Heunggongvirae</taxon>
        <taxon>Uroviricota</taxon>
        <taxon>Caudoviricetes</taxon>
        <taxon>Peduoviridae</taxon>
        <taxon>Maltschvirus</taxon>
        <taxon>Maltschvirus maltsch</taxon>
    </lineage>
</organism>
<reference evidence="1" key="1">
    <citation type="submission" date="2020-04" db="EMBL/GenBank/DDBJ databases">
        <authorList>
            <person name="Chiriac C."/>
            <person name="Salcher M."/>
            <person name="Ghai R."/>
            <person name="Kavagutti S V."/>
        </authorList>
    </citation>
    <scope>NUCLEOTIDE SEQUENCE</scope>
</reference>
<proteinExistence type="predicted"/>
<name>A0A6J5L4X7_9CAUD</name>
<sequence length="96" mass="10817">MLTFKRTTSRQKAIDNALRVLHDILDDAVRCLDSREVLLANAYLDDAEQEQRKLLRVARSTALTPEQHGALTWASTRAAFARQTRNAHFDAPLAEA</sequence>
<evidence type="ECO:0000313" key="1">
    <source>
        <dbReference type="EMBL" id="CAB4128296.1"/>
    </source>
</evidence>
<gene>
    <name evidence="1" type="ORF">UFOVP114_22</name>
</gene>